<evidence type="ECO:0000313" key="2">
    <source>
        <dbReference type="Proteomes" id="UP001432322"/>
    </source>
</evidence>
<accession>A0AAV5WS04</accession>
<comment type="caution">
    <text evidence="1">The sequence shown here is derived from an EMBL/GenBank/DDBJ whole genome shotgun (WGS) entry which is preliminary data.</text>
</comment>
<evidence type="ECO:0000313" key="1">
    <source>
        <dbReference type="EMBL" id="GMT32547.1"/>
    </source>
</evidence>
<feature type="non-terminal residue" evidence="1">
    <location>
        <position position="1"/>
    </location>
</feature>
<dbReference type="EMBL" id="BTSY01000006">
    <property type="protein sequence ID" value="GMT32547.1"/>
    <property type="molecule type" value="Genomic_DNA"/>
</dbReference>
<protein>
    <submittedName>
        <fullName evidence="1">Uncharacterized protein</fullName>
    </submittedName>
</protein>
<gene>
    <name evidence="1" type="ORF">PFISCL1PPCAC_23844</name>
</gene>
<keyword evidence="2" id="KW-1185">Reference proteome</keyword>
<organism evidence="1 2">
    <name type="scientific">Pristionchus fissidentatus</name>
    <dbReference type="NCBI Taxonomy" id="1538716"/>
    <lineage>
        <taxon>Eukaryota</taxon>
        <taxon>Metazoa</taxon>
        <taxon>Ecdysozoa</taxon>
        <taxon>Nematoda</taxon>
        <taxon>Chromadorea</taxon>
        <taxon>Rhabditida</taxon>
        <taxon>Rhabditina</taxon>
        <taxon>Diplogasteromorpha</taxon>
        <taxon>Diplogasteroidea</taxon>
        <taxon>Neodiplogasteridae</taxon>
        <taxon>Pristionchus</taxon>
    </lineage>
</organism>
<dbReference type="Proteomes" id="UP001432322">
    <property type="component" value="Unassembled WGS sequence"/>
</dbReference>
<reference evidence="1" key="1">
    <citation type="submission" date="2023-10" db="EMBL/GenBank/DDBJ databases">
        <title>Genome assembly of Pristionchus species.</title>
        <authorList>
            <person name="Yoshida K."/>
            <person name="Sommer R.J."/>
        </authorList>
    </citation>
    <scope>NUCLEOTIDE SEQUENCE</scope>
    <source>
        <strain evidence="1">RS5133</strain>
    </source>
</reference>
<dbReference type="AlphaFoldDB" id="A0AAV5WS04"/>
<feature type="non-terminal residue" evidence="1">
    <location>
        <position position="259"/>
    </location>
</feature>
<sequence>ASLGLNIIIDVDSQKQNDSLHSAYYRNGCRDFHNVTFLRYVRASWLRTPILTQRILEELLTEKRSVTNAFKSFCKTEKPIFDQCRRHKNERRLSNKEIAELAYPGDVNAEQKMMRIIERLKEDNYSMRNHTVSAFVKKMKLMGSDVDQVEISSIDELPDIPDLTVIETGQNVEALMKKSAEIGGHGVSLVLLFNSTSPPKNTIQIHTMDGSIENFNNGFTHAIGGITRGESEWMVEEGVWEEITKREIVLQKIMPHTSD</sequence>
<name>A0AAV5WS04_9BILA</name>
<proteinExistence type="predicted"/>